<dbReference type="EMBL" id="DF977003">
    <property type="protein sequence ID" value="GAQ26115.1"/>
    <property type="molecule type" value="Genomic_DNA"/>
</dbReference>
<dbReference type="InterPro" id="IPR012902">
    <property type="entry name" value="N_methyl_site"/>
</dbReference>
<evidence type="ECO:0000313" key="3">
    <source>
        <dbReference type="Proteomes" id="UP000062160"/>
    </source>
</evidence>
<protein>
    <submittedName>
        <fullName evidence="2">Prepilin-type N-terminal cleavage/methylation domain-containing protein</fullName>
    </submittedName>
</protein>
<keyword evidence="3" id="KW-1185">Reference proteome</keyword>
<accession>A0A0U9HP15</accession>
<feature type="transmembrane region" description="Helical" evidence="1">
    <location>
        <begin position="16"/>
        <end position="37"/>
    </location>
</feature>
<keyword evidence="1" id="KW-1133">Transmembrane helix</keyword>
<name>A0A0U9HP15_9FIRM</name>
<dbReference type="Pfam" id="PF07963">
    <property type="entry name" value="N_methyl"/>
    <property type="match status" value="1"/>
</dbReference>
<dbReference type="RefSeq" id="WP_059033904.1">
    <property type="nucleotide sequence ID" value="NZ_BSDW01000001.1"/>
</dbReference>
<keyword evidence="1" id="KW-0472">Membrane</keyword>
<organism evidence="2">
    <name type="scientific">Tepidanaerobacter syntrophicus</name>
    <dbReference type="NCBI Taxonomy" id="224999"/>
    <lineage>
        <taxon>Bacteria</taxon>
        <taxon>Bacillati</taxon>
        <taxon>Bacillota</taxon>
        <taxon>Clostridia</taxon>
        <taxon>Thermosediminibacterales</taxon>
        <taxon>Tepidanaerobacteraceae</taxon>
        <taxon>Tepidanaerobacter</taxon>
    </lineage>
</organism>
<reference evidence="2" key="1">
    <citation type="journal article" date="2016" name="Genome Announc.">
        <title>Draft Genome Sequence of the Syntrophic Lactate-Degrading Bacterium Tepidanaerobacter syntrophicus JLT.</title>
        <authorList>
            <person name="Matsuura N."/>
            <person name="Ohashi A."/>
            <person name="Tourlousse D.M."/>
            <person name="Sekiguchi Y."/>
        </authorList>
    </citation>
    <scope>NUCLEOTIDE SEQUENCE [LARGE SCALE GENOMIC DNA]</scope>
    <source>
        <strain evidence="2">JL</strain>
    </source>
</reference>
<evidence type="ECO:0000313" key="2">
    <source>
        <dbReference type="EMBL" id="GAQ26115.1"/>
    </source>
</evidence>
<sequence length="153" mass="17017">MQHIGENTDSRDGFTLIELILSLGLLSLVLTTAFMLYSSGQKSYDSENAKIFDSQNIRQAFLWLSTTVKQAKTIESLSENEIKIISGSGEKIIYYFSNGVLYRKKNNGVNPVAELGQVSFSRSGKHSVEIFLKAKNSNSVLTTKLTPFGLWVN</sequence>
<dbReference type="NCBIfam" id="TIGR02532">
    <property type="entry name" value="IV_pilin_GFxxxE"/>
    <property type="match status" value="1"/>
</dbReference>
<dbReference type="STRING" id="224999.GCA_001485475_02154"/>
<dbReference type="Proteomes" id="UP000062160">
    <property type="component" value="Unassembled WGS sequence"/>
</dbReference>
<dbReference type="OrthoDB" id="1729785at2"/>
<keyword evidence="1" id="KW-0812">Transmembrane</keyword>
<dbReference type="AlphaFoldDB" id="A0A0U9HP15"/>
<gene>
    <name evidence="2" type="ORF">TSYNT_9374</name>
</gene>
<evidence type="ECO:0000256" key="1">
    <source>
        <dbReference type="SAM" id="Phobius"/>
    </source>
</evidence>
<proteinExistence type="predicted"/>